<comment type="caution">
    <text evidence="2">The sequence shown here is derived from an EMBL/GenBank/DDBJ whole genome shotgun (WGS) entry which is preliminary data.</text>
</comment>
<dbReference type="AlphaFoldDB" id="A0AAV8QMD7"/>
<protein>
    <submittedName>
        <fullName evidence="2">Uncharacterized protein</fullName>
    </submittedName>
</protein>
<evidence type="ECO:0000313" key="2">
    <source>
        <dbReference type="EMBL" id="KAJ8476425.1"/>
    </source>
</evidence>
<sequence length="187" mass="20584">MDGTSERDRSSCKSSKNDERERDSSKDNYRDRDRGGDHKHPHHHHGGIKNSDDKRRHRPRGLFSPDTFTDPGLDHRDCSSNLALEKESNTFDVAAQESFTLVLKVSTNSAASHRPQLTKVSSFIATNENAGVSIRSDVVPANSITDGAANSVAAKSGSLSLDALAKAKRVLKLQKELSEKQKKIPYC</sequence>
<evidence type="ECO:0000313" key="3">
    <source>
        <dbReference type="Proteomes" id="UP001222027"/>
    </source>
</evidence>
<name>A0AAV8QMD7_ENSVE</name>
<accession>A0AAV8QMD7</accession>
<proteinExistence type="predicted"/>
<evidence type="ECO:0000256" key="1">
    <source>
        <dbReference type="SAM" id="MobiDB-lite"/>
    </source>
</evidence>
<dbReference type="EMBL" id="JAQQAF010000006">
    <property type="protein sequence ID" value="KAJ8476425.1"/>
    <property type="molecule type" value="Genomic_DNA"/>
</dbReference>
<keyword evidence="3" id="KW-1185">Reference proteome</keyword>
<organism evidence="2 3">
    <name type="scientific">Ensete ventricosum</name>
    <name type="common">Abyssinian banana</name>
    <name type="synonym">Musa ensete</name>
    <dbReference type="NCBI Taxonomy" id="4639"/>
    <lineage>
        <taxon>Eukaryota</taxon>
        <taxon>Viridiplantae</taxon>
        <taxon>Streptophyta</taxon>
        <taxon>Embryophyta</taxon>
        <taxon>Tracheophyta</taxon>
        <taxon>Spermatophyta</taxon>
        <taxon>Magnoliopsida</taxon>
        <taxon>Liliopsida</taxon>
        <taxon>Zingiberales</taxon>
        <taxon>Musaceae</taxon>
        <taxon>Ensete</taxon>
    </lineage>
</organism>
<feature type="region of interest" description="Disordered" evidence="1">
    <location>
        <begin position="1"/>
        <end position="74"/>
    </location>
</feature>
<feature type="compositionally biased region" description="Basic and acidic residues" evidence="1">
    <location>
        <begin position="1"/>
        <end position="38"/>
    </location>
</feature>
<dbReference type="Proteomes" id="UP001222027">
    <property type="component" value="Unassembled WGS sequence"/>
</dbReference>
<gene>
    <name evidence="2" type="ORF">OPV22_020152</name>
</gene>
<reference evidence="2 3" key="1">
    <citation type="submission" date="2022-12" db="EMBL/GenBank/DDBJ databases">
        <title>Chromosome-scale assembly of the Ensete ventricosum genome.</title>
        <authorList>
            <person name="Dussert Y."/>
            <person name="Stocks J."/>
            <person name="Wendawek A."/>
            <person name="Woldeyes F."/>
            <person name="Nichols R.A."/>
            <person name="Borrell J.S."/>
        </authorList>
    </citation>
    <scope>NUCLEOTIDE SEQUENCE [LARGE SCALE GENOMIC DNA]</scope>
    <source>
        <strain evidence="3">cv. Maze</strain>
        <tissue evidence="2">Seeds</tissue>
    </source>
</reference>